<dbReference type="InterPro" id="IPR000883">
    <property type="entry name" value="Cyt_C_Oxase_1"/>
</dbReference>
<accession>A0A212LYC7</accession>
<dbReference type="PROSITE" id="PS50855">
    <property type="entry name" value="COX1"/>
    <property type="match status" value="1"/>
</dbReference>
<dbReference type="AlphaFoldDB" id="A0A212LYC7"/>
<feature type="transmembrane region" description="Helical" evidence="3">
    <location>
        <begin position="119"/>
        <end position="136"/>
    </location>
</feature>
<dbReference type="PANTHER" id="PTHR10422">
    <property type="entry name" value="CYTOCHROME C OXIDASE SUBUNIT 1"/>
    <property type="match status" value="1"/>
</dbReference>
<evidence type="ECO:0000313" key="5">
    <source>
        <dbReference type="EMBL" id="SCM82542.1"/>
    </source>
</evidence>
<feature type="transmembrane region" description="Helical" evidence="3">
    <location>
        <begin position="364"/>
        <end position="388"/>
    </location>
</feature>
<reference evidence="5" key="1">
    <citation type="submission" date="2016-08" db="EMBL/GenBank/DDBJ databases">
        <authorList>
            <person name="Seilhamer J.J."/>
        </authorList>
    </citation>
    <scope>NUCLEOTIDE SEQUENCE</scope>
    <source>
        <strain evidence="5">86</strain>
    </source>
</reference>
<keyword evidence="2" id="KW-0249">Electron transport</keyword>
<dbReference type="GO" id="GO:0009060">
    <property type="term" value="P:aerobic respiration"/>
    <property type="evidence" value="ECO:0007669"/>
    <property type="project" value="InterPro"/>
</dbReference>
<feature type="transmembrane region" description="Helical" evidence="3">
    <location>
        <begin position="289"/>
        <end position="313"/>
    </location>
</feature>
<keyword evidence="1" id="KW-0813">Transport</keyword>
<dbReference type="InterPro" id="IPR023616">
    <property type="entry name" value="Cyt_c_oxase-like_su1_dom"/>
</dbReference>
<evidence type="ECO:0000256" key="2">
    <source>
        <dbReference type="ARBA" id="ARBA00022982"/>
    </source>
</evidence>
<evidence type="ECO:0000256" key="3">
    <source>
        <dbReference type="SAM" id="Phobius"/>
    </source>
</evidence>
<feature type="transmembrane region" description="Helical" evidence="3">
    <location>
        <begin position="12"/>
        <end position="30"/>
    </location>
</feature>
<gene>
    <name evidence="5" type="ORF">KL86SPO_50313</name>
</gene>
<organism evidence="5">
    <name type="scientific">uncultured Sporomusa sp</name>
    <dbReference type="NCBI Taxonomy" id="307249"/>
    <lineage>
        <taxon>Bacteria</taxon>
        <taxon>Bacillati</taxon>
        <taxon>Bacillota</taxon>
        <taxon>Negativicutes</taxon>
        <taxon>Selenomonadales</taxon>
        <taxon>Sporomusaceae</taxon>
        <taxon>Sporomusa</taxon>
        <taxon>environmental samples</taxon>
    </lineage>
</organism>
<keyword evidence="1" id="KW-0679">Respiratory chain</keyword>
<name>A0A212LYC7_9FIRM</name>
<sequence length="494" mass="55137">MLLSQKLCYKYVVLTFIFFGLQGIVSTGGALDTAFPDLPNPVPFTAGRSFHLNISILWPLFGITGIVYYFFSREAGREMYSLKLIEANFWVFLVTIVTILGSLVLGFNEGIEYLEAWRPLKLGIAVSISLLFYNLIRTYLAAKVPKSRATLVSILAGSFTLIVFFLPNLLRYAHPVAEEFLKFWVVHLWEELSLELIGTGVLAAAVLNLPGMQRSVIENVIYLDITVMVLTGVLATGHHYYWAGGPFYWIWIGGAFSTIQVVPAFLLLYAIGKTVKLQYFFQLGQREKVVMVMIASSMFYHIFGAGLLGFLMAVPAVNKYIHGTYITSAHSHLAVFGVFGFLVLALGYYIFFSEIALDTQSYRLSLLGVFCLNAGLLVMSAALLVAGGLQSYLWYVAGLSVGETNQAIFPWLLLRLVGGLTYTTGSSLLTYIIIKKVWSNFALCFPSLAMLEQQRTITLQELHSGFQQVHTAGSKLEQVLRQTKLLLDKYRNLK</sequence>
<keyword evidence="3" id="KW-0812">Transmembrane</keyword>
<evidence type="ECO:0000259" key="4">
    <source>
        <dbReference type="PROSITE" id="PS50855"/>
    </source>
</evidence>
<dbReference type="GO" id="GO:0004129">
    <property type="term" value="F:cytochrome-c oxidase activity"/>
    <property type="evidence" value="ECO:0007669"/>
    <property type="project" value="InterPro"/>
</dbReference>
<feature type="transmembrane region" description="Helical" evidence="3">
    <location>
        <begin position="87"/>
        <end position="107"/>
    </location>
</feature>
<protein>
    <submittedName>
        <fullName evidence="5">Nitric-oxide reductase</fullName>
    </submittedName>
</protein>
<feature type="transmembrane region" description="Helical" evidence="3">
    <location>
        <begin position="50"/>
        <end position="71"/>
    </location>
</feature>
<feature type="transmembrane region" description="Helical" evidence="3">
    <location>
        <begin position="221"/>
        <end position="242"/>
    </location>
</feature>
<feature type="transmembrane region" description="Helical" evidence="3">
    <location>
        <begin position="148"/>
        <end position="172"/>
    </location>
</feature>
<dbReference type="GO" id="GO:0016020">
    <property type="term" value="C:membrane"/>
    <property type="evidence" value="ECO:0007669"/>
    <property type="project" value="InterPro"/>
</dbReference>
<feature type="transmembrane region" description="Helical" evidence="3">
    <location>
        <begin position="192"/>
        <end position="209"/>
    </location>
</feature>
<keyword evidence="3" id="KW-0472">Membrane</keyword>
<evidence type="ECO:0000256" key="1">
    <source>
        <dbReference type="ARBA" id="ARBA00022660"/>
    </source>
</evidence>
<dbReference type="Pfam" id="PF00115">
    <property type="entry name" value="COX1"/>
    <property type="match status" value="1"/>
</dbReference>
<dbReference type="SUPFAM" id="SSF81442">
    <property type="entry name" value="Cytochrome c oxidase subunit I-like"/>
    <property type="match status" value="1"/>
</dbReference>
<dbReference type="EMBL" id="FMJE01000005">
    <property type="protein sequence ID" value="SCM82542.1"/>
    <property type="molecule type" value="Genomic_DNA"/>
</dbReference>
<feature type="domain" description="Cytochrome oxidase subunit I profile" evidence="4">
    <location>
        <begin position="29"/>
        <end position="443"/>
    </location>
</feature>
<keyword evidence="3" id="KW-1133">Transmembrane helix</keyword>
<dbReference type="GO" id="GO:0020037">
    <property type="term" value="F:heme binding"/>
    <property type="evidence" value="ECO:0007669"/>
    <property type="project" value="InterPro"/>
</dbReference>
<dbReference type="PANTHER" id="PTHR10422:SF38">
    <property type="entry name" value="CYTOCHROME B SUBUNIT OF NITRIC OXIDE REDUCTASE"/>
    <property type="match status" value="1"/>
</dbReference>
<feature type="transmembrane region" description="Helical" evidence="3">
    <location>
        <begin position="333"/>
        <end position="352"/>
    </location>
</feature>
<feature type="transmembrane region" description="Helical" evidence="3">
    <location>
        <begin position="408"/>
        <end position="434"/>
    </location>
</feature>
<dbReference type="InterPro" id="IPR036927">
    <property type="entry name" value="Cyt_c_oxase-like_su1_sf"/>
</dbReference>
<feature type="transmembrane region" description="Helical" evidence="3">
    <location>
        <begin position="248"/>
        <end position="269"/>
    </location>
</feature>
<dbReference type="Gene3D" id="1.20.210.10">
    <property type="entry name" value="Cytochrome c oxidase-like, subunit I domain"/>
    <property type="match status" value="1"/>
</dbReference>
<dbReference type="RefSeq" id="WP_288185197.1">
    <property type="nucleotide sequence ID" value="NZ_LT608335.1"/>
</dbReference>
<proteinExistence type="predicted"/>